<dbReference type="PANTHER" id="PTHR42834:SF1">
    <property type="entry name" value="ENDONUCLEASE_EXONUCLEASE_PHOSPHATASE FAMILY PROTEIN (AFU_ORTHOLOGUE AFUA_3G09210)"/>
    <property type="match status" value="1"/>
</dbReference>
<feature type="chain" id="PRO_5020331848" evidence="1">
    <location>
        <begin position="20"/>
        <end position="346"/>
    </location>
</feature>
<proteinExistence type="predicted"/>
<dbReference type="InterPro" id="IPR036691">
    <property type="entry name" value="Endo/exonu/phosph_ase_sf"/>
</dbReference>
<feature type="signal peptide" evidence="1">
    <location>
        <begin position="1"/>
        <end position="19"/>
    </location>
</feature>
<keyword evidence="3" id="KW-0255">Endonuclease</keyword>
<evidence type="ECO:0000259" key="2">
    <source>
        <dbReference type="Pfam" id="PF19580"/>
    </source>
</evidence>
<dbReference type="Pfam" id="PF19580">
    <property type="entry name" value="Exo_endo_phos_3"/>
    <property type="match status" value="1"/>
</dbReference>
<sequence length="346" mass="39443">MIKLFLLHFFVLSSSLLFAQKQTYKTAIVAFYNLENFYDTIDNKLVNDDDFLPTGAKNYTGKIYLDKVQHLATVLSQIGTDINPDGPAIIGVAEIENDTVLNDLVHHPLLTNRNYKIVHYDSRDARGVDVGFLYNPKYFRVLASTKLFVQLPEGAKSAYFTRDILWVKGILDGDTVHVFVNHWPSRLGGEERSMPGRLSAAQTDKNMLDSIQKYDAHAKTIIMGDLNDDPISPSVTKVLKAKGNIADVQPGGLFNPWVNMYKKGIGTLAYQDAWGLFDQIMISYTWLDKTQQGYFYYQPHIFNKEFLVENIGKYKGYPMRTWDGNTYRGGYSDHFPTYLVMLKKVN</sequence>
<dbReference type="Gene3D" id="3.60.10.10">
    <property type="entry name" value="Endonuclease/exonuclease/phosphatase"/>
    <property type="match status" value="1"/>
</dbReference>
<evidence type="ECO:0000313" key="3">
    <source>
        <dbReference type="EMBL" id="TKK71793.1"/>
    </source>
</evidence>
<keyword evidence="3" id="KW-0540">Nuclease</keyword>
<protein>
    <submittedName>
        <fullName evidence="3">Endonuclease/exonuclease/phosphatase</fullName>
    </submittedName>
</protein>
<dbReference type="SUPFAM" id="SSF56219">
    <property type="entry name" value="DNase I-like"/>
    <property type="match status" value="1"/>
</dbReference>
<reference evidence="3 4" key="1">
    <citation type="submission" date="2019-05" db="EMBL/GenBank/DDBJ databases">
        <title>Panacibacter sp. strain 17mud1-8 Genome sequencing and assembly.</title>
        <authorList>
            <person name="Chhetri G."/>
        </authorList>
    </citation>
    <scope>NUCLEOTIDE SEQUENCE [LARGE SCALE GENOMIC DNA]</scope>
    <source>
        <strain evidence="3 4">17mud1-8</strain>
    </source>
</reference>
<dbReference type="OrthoDB" id="9802724at2"/>
<evidence type="ECO:0000256" key="1">
    <source>
        <dbReference type="SAM" id="SignalP"/>
    </source>
</evidence>
<dbReference type="Proteomes" id="UP000305848">
    <property type="component" value="Unassembled WGS sequence"/>
</dbReference>
<keyword evidence="1" id="KW-0732">Signal</keyword>
<accession>A0A4V5UV87</accession>
<dbReference type="EMBL" id="SZQL01000001">
    <property type="protein sequence ID" value="TKK71793.1"/>
    <property type="molecule type" value="Genomic_DNA"/>
</dbReference>
<keyword evidence="3" id="KW-0269">Exonuclease</keyword>
<name>A0A4V5UV87_9BACT</name>
<keyword evidence="4" id="KW-1185">Reference proteome</keyword>
<keyword evidence="3" id="KW-0378">Hydrolase</keyword>
<dbReference type="PANTHER" id="PTHR42834">
    <property type="entry name" value="ENDONUCLEASE/EXONUCLEASE/PHOSPHATASE FAMILY PROTEIN (AFU_ORTHOLOGUE AFUA_3G09210)"/>
    <property type="match status" value="1"/>
</dbReference>
<evidence type="ECO:0000313" key="4">
    <source>
        <dbReference type="Proteomes" id="UP000305848"/>
    </source>
</evidence>
<feature type="domain" description="Endonuclease/exonuclease/phosphatase" evidence="2">
    <location>
        <begin position="29"/>
        <end position="342"/>
    </location>
</feature>
<dbReference type="RefSeq" id="WP_137260033.1">
    <property type="nucleotide sequence ID" value="NZ_SZQL01000001.1"/>
</dbReference>
<dbReference type="GO" id="GO:0004519">
    <property type="term" value="F:endonuclease activity"/>
    <property type="evidence" value="ECO:0007669"/>
    <property type="project" value="UniProtKB-KW"/>
</dbReference>
<comment type="caution">
    <text evidence="3">The sequence shown here is derived from an EMBL/GenBank/DDBJ whole genome shotgun (WGS) entry which is preliminary data.</text>
</comment>
<dbReference type="InterPro" id="IPR005135">
    <property type="entry name" value="Endo/exonuclease/phosphatase"/>
</dbReference>
<dbReference type="AlphaFoldDB" id="A0A4V5UV87"/>
<gene>
    <name evidence="3" type="ORF">FC093_01885</name>
</gene>
<organism evidence="3 4">
    <name type="scientific">Ilyomonas limi</name>
    <dbReference type="NCBI Taxonomy" id="2575867"/>
    <lineage>
        <taxon>Bacteria</taxon>
        <taxon>Pseudomonadati</taxon>
        <taxon>Bacteroidota</taxon>
        <taxon>Chitinophagia</taxon>
        <taxon>Chitinophagales</taxon>
        <taxon>Chitinophagaceae</taxon>
        <taxon>Ilyomonas</taxon>
    </lineage>
</organism>
<dbReference type="GO" id="GO:0004527">
    <property type="term" value="F:exonuclease activity"/>
    <property type="evidence" value="ECO:0007669"/>
    <property type="project" value="UniProtKB-KW"/>
</dbReference>